<feature type="compositionally biased region" description="Low complexity" evidence="1">
    <location>
        <begin position="28"/>
        <end position="38"/>
    </location>
</feature>
<evidence type="ECO:0000313" key="3">
    <source>
        <dbReference type="Proteomes" id="UP001521785"/>
    </source>
</evidence>
<proteinExistence type="predicted"/>
<accession>A0ABR3S971</accession>
<dbReference type="EMBL" id="JAKJXO020000001">
    <property type="protein sequence ID" value="KAL1613224.1"/>
    <property type="molecule type" value="Genomic_DNA"/>
</dbReference>
<reference evidence="2 3" key="1">
    <citation type="submission" date="2024-02" db="EMBL/GenBank/DDBJ databases">
        <title>De novo assembly and annotation of 12 fungi associated with fruit tree decline syndrome in Ontario, Canada.</title>
        <authorList>
            <person name="Sulman M."/>
            <person name="Ellouze W."/>
            <person name="Ilyukhin E."/>
        </authorList>
    </citation>
    <scope>NUCLEOTIDE SEQUENCE [LARGE SCALE GENOMIC DNA]</scope>
    <source>
        <strain evidence="2 3">M42-189</strain>
    </source>
</reference>
<evidence type="ECO:0000313" key="2">
    <source>
        <dbReference type="EMBL" id="KAL1613224.1"/>
    </source>
</evidence>
<dbReference type="Proteomes" id="UP001521785">
    <property type="component" value="Unassembled WGS sequence"/>
</dbReference>
<organism evidence="2 3">
    <name type="scientific">Paraconiothyrium brasiliense</name>
    <dbReference type="NCBI Taxonomy" id="300254"/>
    <lineage>
        <taxon>Eukaryota</taxon>
        <taxon>Fungi</taxon>
        <taxon>Dikarya</taxon>
        <taxon>Ascomycota</taxon>
        <taxon>Pezizomycotina</taxon>
        <taxon>Dothideomycetes</taxon>
        <taxon>Pleosporomycetidae</taxon>
        <taxon>Pleosporales</taxon>
        <taxon>Massarineae</taxon>
        <taxon>Didymosphaeriaceae</taxon>
        <taxon>Paraconiothyrium</taxon>
    </lineage>
</organism>
<feature type="region of interest" description="Disordered" evidence="1">
    <location>
        <begin position="236"/>
        <end position="297"/>
    </location>
</feature>
<name>A0ABR3S971_9PLEO</name>
<evidence type="ECO:0000256" key="1">
    <source>
        <dbReference type="SAM" id="MobiDB-lite"/>
    </source>
</evidence>
<feature type="compositionally biased region" description="Basic and acidic residues" evidence="1">
    <location>
        <begin position="255"/>
        <end position="293"/>
    </location>
</feature>
<gene>
    <name evidence="2" type="ORF">SLS60_001456</name>
</gene>
<keyword evidence="3" id="KW-1185">Reference proteome</keyword>
<feature type="region of interest" description="Disordered" evidence="1">
    <location>
        <begin position="23"/>
        <end position="53"/>
    </location>
</feature>
<protein>
    <submittedName>
        <fullName evidence="2">Uncharacterized protein</fullName>
    </submittedName>
</protein>
<sequence>MVPSLADFDSDARSTAGSERFDSLFSKTPAQAQAQTATNSSHGIMFEDGKPSSKTSLGKVYYKLGKLPYLLLIDVDITTTEPAKGEDGEPVLDKNGVSVTQPTMVRSRRLRQQALEEYVEIGSEGLSVKHSEIAFDLEARSNQLDAVQKVWPGIGQCSERPRFGRTNRLIIPVRGKLDVEKVFNKFDQIKGLTRANKTYSKAGKRADPKNTGWPIRCTVVRQGLLAHPDIKRSDAPILLGSEHSEDTNATDESTEDRIVARTESRDDSSDESENRATDQAKEPSEPDESRISEEEMNQDAATALYRHSIQLLFQHHWDSAYPTARLGNTSEFRFTNADLFGQEKIPLIDKSDRHIHLDAPWEYRIRYRPRFDKDLRLFFDYDLVPIIQNGVSVAEYAGYHFPANRPTAPASMSQTLKRLLQGLHVRYPLDIKLKGNYENIAKANQWKLIGHVDDQKEHKELQDRTCTIRDVKANSDVGLVIPVTKLVSGGGEEKTFLNVKKFLSVCGAPSEARYKHLPLADIGKNRPFWVPLDLLVFSVDQVLPHLQHLTDELQRLRKSLNPYEISASGSKLLNILRTDPMVSQNRSIAGLEGANMRIEKPEDMRV</sequence>
<comment type="caution">
    <text evidence="2">The sequence shown here is derived from an EMBL/GenBank/DDBJ whole genome shotgun (WGS) entry which is preliminary data.</text>
</comment>